<feature type="domain" description="K+ potassium transporter C-terminal" evidence="13">
    <location>
        <begin position="698"/>
        <end position="880"/>
    </location>
</feature>
<evidence type="ECO:0000256" key="2">
    <source>
        <dbReference type="ARBA" id="ARBA00008440"/>
    </source>
</evidence>
<evidence type="ECO:0000256" key="3">
    <source>
        <dbReference type="ARBA" id="ARBA00022448"/>
    </source>
</evidence>
<dbReference type="GO" id="GO:0015079">
    <property type="term" value="F:potassium ion transmembrane transporter activity"/>
    <property type="evidence" value="ECO:0007669"/>
    <property type="project" value="UniProtKB-UniRule"/>
</dbReference>
<dbReference type="Pfam" id="PF22776">
    <property type="entry name" value="K_trans_C"/>
    <property type="match status" value="1"/>
</dbReference>
<evidence type="ECO:0000256" key="8">
    <source>
        <dbReference type="ARBA" id="ARBA00023065"/>
    </source>
</evidence>
<feature type="transmembrane region" description="Helical" evidence="10">
    <location>
        <begin position="647"/>
        <end position="667"/>
    </location>
</feature>
<accession>A0A8T0ILA1</accession>
<keyword evidence="6 10" id="KW-0630">Potassium</keyword>
<keyword evidence="15" id="KW-1185">Reference proteome</keyword>
<dbReference type="Pfam" id="PF02705">
    <property type="entry name" value="K_trans"/>
    <property type="match status" value="1"/>
</dbReference>
<evidence type="ECO:0000256" key="5">
    <source>
        <dbReference type="ARBA" id="ARBA00022692"/>
    </source>
</evidence>
<feature type="transmembrane region" description="Helical" evidence="10">
    <location>
        <begin position="233"/>
        <end position="254"/>
    </location>
</feature>
<keyword evidence="9 10" id="KW-0472">Membrane</keyword>
<evidence type="ECO:0000256" key="4">
    <source>
        <dbReference type="ARBA" id="ARBA00022538"/>
    </source>
</evidence>
<organism evidence="14 15">
    <name type="scientific">Ceratodon purpureus</name>
    <name type="common">Fire moss</name>
    <name type="synonym">Dicranum purpureum</name>
    <dbReference type="NCBI Taxonomy" id="3225"/>
    <lineage>
        <taxon>Eukaryota</taxon>
        <taxon>Viridiplantae</taxon>
        <taxon>Streptophyta</taxon>
        <taxon>Embryophyta</taxon>
        <taxon>Bryophyta</taxon>
        <taxon>Bryophytina</taxon>
        <taxon>Bryopsida</taxon>
        <taxon>Dicranidae</taxon>
        <taxon>Pseudoditrichales</taxon>
        <taxon>Ditrichaceae</taxon>
        <taxon>Ceratodon</taxon>
    </lineage>
</organism>
<dbReference type="InterPro" id="IPR053952">
    <property type="entry name" value="K_trans_C"/>
</dbReference>
<protein>
    <recommendedName>
        <fullName evidence="10">Potassium transporter</fullName>
    </recommendedName>
</protein>
<keyword evidence="4 10" id="KW-0633">Potassium transport</keyword>
<comment type="function">
    <text evidence="10">Potassium transporter.</text>
</comment>
<keyword evidence="8 10" id="KW-0406">Ion transport</keyword>
<evidence type="ECO:0000256" key="7">
    <source>
        <dbReference type="ARBA" id="ARBA00022989"/>
    </source>
</evidence>
<reference evidence="14" key="1">
    <citation type="submission" date="2020-06" db="EMBL/GenBank/DDBJ databases">
        <title>WGS assembly of Ceratodon purpureus strain R40.</title>
        <authorList>
            <person name="Carey S.B."/>
            <person name="Jenkins J."/>
            <person name="Shu S."/>
            <person name="Lovell J.T."/>
            <person name="Sreedasyam A."/>
            <person name="Maumus F."/>
            <person name="Tiley G.P."/>
            <person name="Fernandez-Pozo N."/>
            <person name="Barry K."/>
            <person name="Chen C."/>
            <person name="Wang M."/>
            <person name="Lipzen A."/>
            <person name="Daum C."/>
            <person name="Saski C.A."/>
            <person name="Payton A.C."/>
            <person name="Mcbreen J.C."/>
            <person name="Conrad R.E."/>
            <person name="Kollar L.M."/>
            <person name="Olsson S."/>
            <person name="Huttunen S."/>
            <person name="Landis J.B."/>
            <person name="Wickett N.J."/>
            <person name="Johnson M.G."/>
            <person name="Rensing S.A."/>
            <person name="Grimwood J."/>
            <person name="Schmutz J."/>
            <person name="Mcdaniel S.F."/>
        </authorList>
    </citation>
    <scope>NUCLEOTIDE SEQUENCE</scope>
    <source>
        <strain evidence="14">R40</strain>
    </source>
</reference>
<feature type="transmembrane region" description="Helical" evidence="10">
    <location>
        <begin position="590"/>
        <end position="613"/>
    </location>
</feature>
<comment type="caution">
    <text evidence="10">Lacks conserved residue(s) required for the propagation of feature annotation.</text>
</comment>
<feature type="region of interest" description="Disordered" evidence="11">
    <location>
        <begin position="22"/>
        <end position="49"/>
    </location>
</feature>
<evidence type="ECO:0000256" key="10">
    <source>
        <dbReference type="RuleBase" id="RU321113"/>
    </source>
</evidence>
<dbReference type="Proteomes" id="UP000822688">
    <property type="component" value="Chromosome 3"/>
</dbReference>
<feature type="transmembrane region" description="Helical" evidence="10">
    <location>
        <begin position="620"/>
        <end position="641"/>
    </location>
</feature>
<dbReference type="InterPro" id="IPR003855">
    <property type="entry name" value="K+_transporter"/>
</dbReference>
<dbReference type="GO" id="GO:0016020">
    <property type="term" value="C:membrane"/>
    <property type="evidence" value="ECO:0007669"/>
    <property type="project" value="UniProtKB-SubCell"/>
</dbReference>
<evidence type="ECO:0000259" key="13">
    <source>
        <dbReference type="Pfam" id="PF22776"/>
    </source>
</evidence>
<feature type="transmembrane region" description="Helical" evidence="10">
    <location>
        <begin position="509"/>
        <end position="529"/>
    </location>
</feature>
<dbReference type="PANTHER" id="PTHR30540">
    <property type="entry name" value="OSMOTIC STRESS POTASSIUM TRANSPORTER"/>
    <property type="match status" value="1"/>
</dbReference>
<feature type="transmembrane region" description="Helical" evidence="10">
    <location>
        <begin position="566"/>
        <end position="584"/>
    </location>
</feature>
<evidence type="ECO:0000313" key="14">
    <source>
        <dbReference type="EMBL" id="KAG0584564.1"/>
    </source>
</evidence>
<keyword evidence="7 10" id="KW-1133">Transmembrane helix</keyword>
<dbReference type="InterPro" id="IPR053951">
    <property type="entry name" value="K_trans_N"/>
</dbReference>
<dbReference type="PANTHER" id="PTHR30540:SF13">
    <property type="entry name" value="POTASSIUM TRANSPORTER 17-RELATED"/>
    <property type="match status" value="1"/>
</dbReference>
<comment type="caution">
    <text evidence="14">The sequence shown here is derived from an EMBL/GenBank/DDBJ whole genome shotgun (WGS) entry which is preliminary data.</text>
</comment>
<comment type="subcellular location">
    <subcellularLocation>
        <location evidence="1 10">Membrane</location>
        <topology evidence="1 10">Multi-pass membrane protein</topology>
    </subcellularLocation>
</comment>
<feature type="compositionally biased region" description="Polar residues" evidence="11">
    <location>
        <begin position="25"/>
        <end position="35"/>
    </location>
</feature>
<gene>
    <name evidence="14" type="ORF">KC19_3G218200</name>
</gene>
<evidence type="ECO:0000313" key="15">
    <source>
        <dbReference type="Proteomes" id="UP000822688"/>
    </source>
</evidence>
<feature type="transmembrane region" description="Helical" evidence="10">
    <location>
        <begin position="365"/>
        <end position="383"/>
    </location>
</feature>
<feature type="domain" description="K+ potassium transporter integral membrane" evidence="12">
    <location>
        <begin position="200"/>
        <end position="684"/>
    </location>
</feature>
<evidence type="ECO:0000256" key="9">
    <source>
        <dbReference type="ARBA" id="ARBA00023136"/>
    </source>
</evidence>
<name>A0A8T0ILA1_CERPU</name>
<keyword evidence="5 10" id="KW-0812">Transmembrane</keyword>
<feature type="transmembrane region" description="Helical" evidence="10">
    <location>
        <begin position="438"/>
        <end position="457"/>
    </location>
</feature>
<dbReference type="AlphaFoldDB" id="A0A8T0ILA1"/>
<dbReference type="EMBL" id="CM026423">
    <property type="protein sequence ID" value="KAG0584564.1"/>
    <property type="molecule type" value="Genomic_DNA"/>
</dbReference>
<proteinExistence type="inferred from homology"/>
<sequence length="882" mass="97867">MADTHLQAGNLPAMAMSPEVVETASAESLNPSPISISPRPATDLESQSPSTITLVPGNYTDLESMSPSTITIAPSPDTNLGFLSPSAIAPSVNTDLESLSPSAIALRVDIDLASLSPPTIDIAPAKVEELELRSPSTITIAPSIDTDSNRALKTQQEQEISNERFQKSMVRHRSIDERFFKAPAAVPTKVHSKYETMVFAFRTFGIVYGDLATSPLYVYPSVSCTQTPDEDDYLGMLSIIFWTLTLIGVIKYTLIVMYNDDHGEGGTFAMYSLLCQHTNVGGQARKLSERTAIADSQLSHFQQSEKPSRVRNWLEHNEFGQQALLFVVMMGTCMLIGDGVLTPAISVLSAIEGIQTEVPSISNNVVVWVSALLLVLVFCGQSYGTEKVAFLFSPVMVLWLLTNPMVGIYNVIKFYPTIFKAFSPQYIYTFFQKNGKQGWKMLGGLVLCITGSEAMFADLGHFNRLSIQVAFCFGVYPSVLLTYAGQTAFLINHPEYYLQGYFIQIPKSIFWPMFVIATLAAIVASQGLISATFSVIKQSVALDYFPPVKIVHTSENTEGQVYSPEVNYVLLVLCLAVVFGFQSATQIGNAFGVAVVCVMVITTCLMTIIMLVIWDAKGPFAFTFFTVFIIVEGSYFSVVLWKIPDGGWLPFILSIIFTLIMAIWNYGRQKKFEYERKNKLSKKELGQLLSSIGDHRVPGVCFFYTDLFHGVPPIVQHYVRNVRTLHQVLIFTTIRHIPVKTVLPAERFLVGRIGFKGVYRCVARYGYRDLISSERTYFLDQVTQCLTEHIGSALDVSDNPDDIEAEEERLKEVEMIKEAQAAGAVYVIGRSEFKVDRNASWMNRLFAGVLYPFLNSISRSSISALHIPPASCLEVGMYYDLT</sequence>
<evidence type="ECO:0000256" key="6">
    <source>
        <dbReference type="ARBA" id="ARBA00022958"/>
    </source>
</evidence>
<feature type="transmembrane region" description="Helical" evidence="10">
    <location>
        <begin position="469"/>
        <end position="489"/>
    </location>
</feature>
<feature type="transmembrane region" description="Helical" evidence="10">
    <location>
        <begin position="390"/>
        <end position="412"/>
    </location>
</feature>
<evidence type="ECO:0000259" key="12">
    <source>
        <dbReference type="Pfam" id="PF02705"/>
    </source>
</evidence>
<comment type="similarity">
    <text evidence="2 10">Belongs to the HAK/KUP transporter (TC 2.A.72.3) family.</text>
</comment>
<keyword evidence="3" id="KW-0813">Transport</keyword>
<evidence type="ECO:0000256" key="11">
    <source>
        <dbReference type="SAM" id="MobiDB-lite"/>
    </source>
</evidence>
<feature type="transmembrane region" description="Helical" evidence="10">
    <location>
        <begin position="323"/>
        <end position="345"/>
    </location>
</feature>
<dbReference type="NCBIfam" id="TIGR00794">
    <property type="entry name" value="kup"/>
    <property type="match status" value="1"/>
</dbReference>
<evidence type="ECO:0000256" key="1">
    <source>
        <dbReference type="ARBA" id="ARBA00004141"/>
    </source>
</evidence>